<dbReference type="RefSeq" id="WP_154449225.1">
    <property type="nucleotide sequence ID" value="NZ_WIND01000026.1"/>
</dbReference>
<dbReference type="Proteomes" id="UP000474957">
    <property type="component" value="Unassembled WGS sequence"/>
</dbReference>
<comment type="similarity">
    <text evidence="2 4">Belongs to the flagella basal body rod proteins family.</text>
</comment>
<name>A0A6L5Z634_9RHOB</name>
<feature type="domain" description="Flagellar hook protein FlgE/F/G-like D1" evidence="7">
    <location>
        <begin position="82"/>
        <end position="148"/>
    </location>
</feature>
<keyword evidence="8" id="KW-0969">Cilium</keyword>
<evidence type="ECO:0000256" key="3">
    <source>
        <dbReference type="ARBA" id="ARBA00023143"/>
    </source>
</evidence>
<dbReference type="Pfam" id="PF00460">
    <property type="entry name" value="Flg_bb_rod"/>
    <property type="match status" value="1"/>
</dbReference>
<comment type="caution">
    <text evidence="8">The sequence shown here is derived from an EMBL/GenBank/DDBJ whole genome shotgun (WGS) entry which is preliminary data.</text>
</comment>
<dbReference type="InterPro" id="IPR001444">
    <property type="entry name" value="Flag_bb_rod_N"/>
</dbReference>
<dbReference type="InterPro" id="IPR012836">
    <property type="entry name" value="FlgF"/>
</dbReference>
<evidence type="ECO:0000313" key="9">
    <source>
        <dbReference type="Proteomes" id="UP000474957"/>
    </source>
</evidence>
<evidence type="ECO:0000259" key="7">
    <source>
        <dbReference type="Pfam" id="PF22692"/>
    </source>
</evidence>
<dbReference type="InterPro" id="IPR037925">
    <property type="entry name" value="FlgE/F/G-like"/>
</dbReference>
<dbReference type="InterPro" id="IPR010930">
    <property type="entry name" value="Flg_bb/hook_C_dom"/>
</dbReference>
<organism evidence="8 9">
    <name type="scientific">Halovulum marinum</name>
    <dbReference type="NCBI Taxonomy" id="2662447"/>
    <lineage>
        <taxon>Bacteria</taxon>
        <taxon>Pseudomonadati</taxon>
        <taxon>Pseudomonadota</taxon>
        <taxon>Alphaproteobacteria</taxon>
        <taxon>Rhodobacterales</taxon>
        <taxon>Paracoccaceae</taxon>
        <taxon>Halovulum</taxon>
    </lineage>
</organism>
<dbReference type="PANTHER" id="PTHR30435:SF19">
    <property type="entry name" value="FLAGELLAR BASAL-BODY ROD PROTEIN FLGG"/>
    <property type="match status" value="1"/>
</dbReference>
<feature type="domain" description="Flagellar basal body rod protein N-terminal" evidence="5">
    <location>
        <begin position="6"/>
        <end position="35"/>
    </location>
</feature>
<dbReference type="NCBIfam" id="NF009332">
    <property type="entry name" value="PRK12690.1"/>
    <property type="match status" value="1"/>
</dbReference>
<dbReference type="PANTHER" id="PTHR30435">
    <property type="entry name" value="FLAGELLAR PROTEIN"/>
    <property type="match status" value="1"/>
</dbReference>
<dbReference type="PROSITE" id="PS00588">
    <property type="entry name" value="FLAGELLA_BB_ROD"/>
    <property type="match status" value="1"/>
</dbReference>
<sequence length="239" mass="25215">MTTSVYVTLSRQSGLANELQAVANNVANMSTTGYRREGLVFAEMIAALEAEGGSVAMTDTHARITSMTQGALSATGGQFDLAIDGPGFFTVETQDGPRLTRAGSFTPNAGGELVNMRGHRLLDAGGAPIFVPPDARQVAIGGDGTLTADGVPLARIGRVAVDDPTALTREDGVLFRSDAPVRPAEEGAIRQGFLEGSNVNAVAEISRMIEVQRAYEAGQKLLDREDERIRQVIDTLAAR</sequence>
<evidence type="ECO:0000256" key="1">
    <source>
        <dbReference type="ARBA" id="ARBA00004117"/>
    </source>
</evidence>
<protein>
    <recommendedName>
        <fullName evidence="4">Flagellar basal-body rod protein FlgF</fullName>
    </recommendedName>
</protein>
<reference evidence="8 9" key="1">
    <citation type="submission" date="2019-10" db="EMBL/GenBank/DDBJ databases">
        <title>Cognatihalovulum marinum gen. nov. sp. nov., a new member of the family Rhodobacteraceae isolated from deep seawater of the Northwest Indian Ocean.</title>
        <authorList>
            <person name="Ruan C."/>
            <person name="Wang J."/>
            <person name="Zheng X."/>
            <person name="Song L."/>
            <person name="Zhu Y."/>
            <person name="Huang Y."/>
            <person name="Lu Z."/>
            <person name="Du W."/>
            <person name="Huang L."/>
            <person name="Dai X."/>
        </authorList>
    </citation>
    <scope>NUCLEOTIDE SEQUENCE [LARGE SCALE GENOMIC DNA]</scope>
    <source>
        <strain evidence="8 9">2CG4</strain>
    </source>
</reference>
<comment type="subcellular location">
    <subcellularLocation>
        <location evidence="1 4">Bacterial flagellum basal body</location>
    </subcellularLocation>
</comment>
<keyword evidence="8" id="KW-0282">Flagellum</keyword>
<gene>
    <name evidence="8" type="ORF">GE300_19675</name>
</gene>
<evidence type="ECO:0000259" key="5">
    <source>
        <dbReference type="Pfam" id="PF00460"/>
    </source>
</evidence>
<dbReference type="AlphaFoldDB" id="A0A6L5Z634"/>
<dbReference type="InterPro" id="IPR019776">
    <property type="entry name" value="Flagellar_basal_body_rod_CS"/>
</dbReference>
<dbReference type="Pfam" id="PF06429">
    <property type="entry name" value="Flg_bbr_C"/>
    <property type="match status" value="1"/>
</dbReference>
<evidence type="ECO:0000256" key="4">
    <source>
        <dbReference type="RuleBase" id="RU362116"/>
    </source>
</evidence>
<accession>A0A6L5Z634</accession>
<evidence type="ECO:0000259" key="6">
    <source>
        <dbReference type="Pfam" id="PF06429"/>
    </source>
</evidence>
<dbReference type="NCBIfam" id="TIGR03506">
    <property type="entry name" value="FlgEFG_subfam"/>
    <property type="match status" value="1"/>
</dbReference>
<dbReference type="InterPro" id="IPR020013">
    <property type="entry name" value="Flagellar_FlgE/F/G"/>
</dbReference>
<keyword evidence="3 4" id="KW-0975">Bacterial flagellum</keyword>
<dbReference type="EMBL" id="WIND01000026">
    <property type="protein sequence ID" value="MSU91799.1"/>
    <property type="molecule type" value="Genomic_DNA"/>
</dbReference>
<comment type="subunit">
    <text evidence="4">The basal body constitutes a major portion of the flagellar organelle and consists of five rings (E,L,P,S, and M) mounted on a central rod. The rod consists of about 26 subunits of FlgG in the distal portion, and FlgB, FlgC and FlgF are thought to build up the proximal portion of the rod with about 6 subunits each.</text>
</comment>
<dbReference type="GO" id="GO:0030694">
    <property type="term" value="C:bacterial-type flagellum basal body, rod"/>
    <property type="evidence" value="ECO:0007669"/>
    <property type="project" value="UniProtKB-UniRule"/>
</dbReference>
<evidence type="ECO:0000256" key="2">
    <source>
        <dbReference type="ARBA" id="ARBA00009677"/>
    </source>
</evidence>
<dbReference type="SUPFAM" id="SSF117143">
    <property type="entry name" value="Flagellar hook protein flgE"/>
    <property type="match status" value="1"/>
</dbReference>
<keyword evidence="9" id="KW-1185">Reference proteome</keyword>
<feature type="domain" description="Flagellar basal-body/hook protein C-terminal" evidence="6">
    <location>
        <begin position="190"/>
        <end position="233"/>
    </location>
</feature>
<dbReference type="Pfam" id="PF22692">
    <property type="entry name" value="LlgE_F_G_D1"/>
    <property type="match status" value="1"/>
</dbReference>
<proteinExistence type="inferred from homology"/>
<keyword evidence="8" id="KW-0966">Cell projection</keyword>
<dbReference type="GO" id="GO:0071978">
    <property type="term" value="P:bacterial-type flagellum-dependent swarming motility"/>
    <property type="evidence" value="ECO:0007669"/>
    <property type="project" value="TreeGrafter"/>
</dbReference>
<dbReference type="NCBIfam" id="TIGR02490">
    <property type="entry name" value="flgF"/>
    <property type="match status" value="1"/>
</dbReference>
<dbReference type="InterPro" id="IPR053967">
    <property type="entry name" value="LlgE_F_G-like_D1"/>
</dbReference>
<evidence type="ECO:0000313" key="8">
    <source>
        <dbReference type="EMBL" id="MSU91799.1"/>
    </source>
</evidence>